<name>A0AAV2GHH7_9ROSI</name>
<sequence length="104" mass="11724">MLLCSNNTIVSKWVYRLKFESDGSLDGFKATVVAKGNNQQEGVDYQDTFALVIKMTTIRTFLAIAATRNWHVHQLDVNNVFLHGDLQEEVYMTLPNAYDPPTGS</sequence>
<dbReference type="InterPro" id="IPR013103">
    <property type="entry name" value="RVT_2"/>
</dbReference>
<reference evidence="2 3" key="1">
    <citation type="submission" date="2024-04" db="EMBL/GenBank/DDBJ databases">
        <authorList>
            <person name="Fracassetti M."/>
        </authorList>
    </citation>
    <scope>NUCLEOTIDE SEQUENCE [LARGE SCALE GENOMIC DNA]</scope>
</reference>
<proteinExistence type="predicted"/>
<protein>
    <recommendedName>
        <fullName evidence="1">Reverse transcriptase Ty1/copia-type domain-containing protein</fullName>
    </recommendedName>
</protein>
<accession>A0AAV2GHH7</accession>
<dbReference type="Proteomes" id="UP001497516">
    <property type="component" value="Chromosome 9"/>
</dbReference>
<dbReference type="Pfam" id="PF07727">
    <property type="entry name" value="RVT_2"/>
    <property type="match status" value="1"/>
</dbReference>
<evidence type="ECO:0000259" key="1">
    <source>
        <dbReference type="Pfam" id="PF07727"/>
    </source>
</evidence>
<dbReference type="EMBL" id="OZ034822">
    <property type="protein sequence ID" value="CAL1410175.1"/>
    <property type="molecule type" value="Genomic_DNA"/>
</dbReference>
<evidence type="ECO:0000313" key="3">
    <source>
        <dbReference type="Proteomes" id="UP001497516"/>
    </source>
</evidence>
<evidence type="ECO:0000313" key="2">
    <source>
        <dbReference type="EMBL" id="CAL1410175.1"/>
    </source>
</evidence>
<keyword evidence="3" id="KW-1185">Reference proteome</keyword>
<organism evidence="2 3">
    <name type="scientific">Linum trigynum</name>
    <dbReference type="NCBI Taxonomy" id="586398"/>
    <lineage>
        <taxon>Eukaryota</taxon>
        <taxon>Viridiplantae</taxon>
        <taxon>Streptophyta</taxon>
        <taxon>Embryophyta</taxon>
        <taxon>Tracheophyta</taxon>
        <taxon>Spermatophyta</taxon>
        <taxon>Magnoliopsida</taxon>
        <taxon>eudicotyledons</taxon>
        <taxon>Gunneridae</taxon>
        <taxon>Pentapetalae</taxon>
        <taxon>rosids</taxon>
        <taxon>fabids</taxon>
        <taxon>Malpighiales</taxon>
        <taxon>Linaceae</taxon>
        <taxon>Linum</taxon>
    </lineage>
</organism>
<feature type="domain" description="Reverse transcriptase Ty1/copia-type" evidence="1">
    <location>
        <begin position="7"/>
        <end position="97"/>
    </location>
</feature>
<gene>
    <name evidence="2" type="ORF">LTRI10_LOCUS49616</name>
</gene>
<dbReference type="AlphaFoldDB" id="A0AAV2GHH7"/>